<proteinExistence type="predicted"/>
<name>A0A8K0GJI5_IGNLU</name>
<dbReference type="Gene3D" id="3.30.420.10">
    <property type="entry name" value="Ribonuclease H-like superfamily/Ribonuclease H"/>
    <property type="match status" value="1"/>
</dbReference>
<dbReference type="OrthoDB" id="6622349at2759"/>
<reference evidence="1" key="1">
    <citation type="submission" date="2019-08" db="EMBL/GenBank/DDBJ databases">
        <title>The genome of the North American firefly Photinus pyralis.</title>
        <authorList>
            <consortium name="Photinus pyralis genome working group"/>
            <person name="Fallon T.R."/>
            <person name="Sander Lower S.E."/>
            <person name="Weng J.-K."/>
        </authorList>
    </citation>
    <scope>NUCLEOTIDE SEQUENCE</scope>
    <source>
        <strain evidence="1">TRF0915ILg1</strain>
        <tissue evidence="1">Whole body</tissue>
    </source>
</reference>
<dbReference type="EMBL" id="VTPC01001343">
    <property type="protein sequence ID" value="KAF2902294.1"/>
    <property type="molecule type" value="Genomic_DNA"/>
</dbReference>
<gene>
    <name evidence="1" type="ORF">ILUMI_03888</name>
</gene>
<dbReference type="PANTHER" id="PTHR47326:SF1">
    <property type="entry name" value="HTH PSQ-TYPE DOMAIN-CONTAINING PROTEIN"/>
    <property type="match status" value="1"/>
</dbReference>
<sequence length="125" mass="14908">RVQDLAPSDYEHGVRFCEWLLELNLRNVNFPMNVLACDEFTFTRNGIINFYNMHYWDAESPHTIHRFNYQQRSSINVFAECYANRSIYLVPPNDWENVFKFSAKRPSKAARRYFIRCPSAYVVPT</sequence>
<protein>
    <submittedName>
        <fullName evidence="1">Uncharacterized protein</fullName>
    </submittedName>
</protein>
<keyword evidence="2" id="KW-1185">Reference proteome</keyword>
<dbReference type="Proteomes" id="UP000801492">
    <property type="component" value="Unassembled WGS sequence"/>
</dbReference>
<comment type="caution">
    <text evidence="1">The sequence shown here is derived from an EMBL/GenBank/DDBJ whole genome shotgun (WGS) entry which is preliminary data.</text>
</comment>
<dbReference type="PANTHER" id="PTHR47326">
    <property type="entry name" value="TRANSPOSABLE ELEMENT TC3 TRANSPOSASE-LIKE PROTEIN"/>
    <property type="match status" value="1"/>
</dbReference>
<evidence type="ECO:0000313" key="1">
    <source>
        <dbReference type="EMBL" id="KAF2902294.1"/>
    </source>
</evidence>
<evidence type="ECO:0000313" key="2">
    <source>
        <dbReference type="Proteomes" id="UP000801492"/>
    </source>
</evidence>
<dbReference type="AlphaFoldDB" id="A0A8K0GJI5"/>
<organism evidence="1 2">
    <name type="scientific">Ignelater luminosus</name>
    <name type="common">Cucubano</name>
    <name type="synonym">Pyrophorus luminosus</name>
    <dbReference type="NCBI Taxonomy" id="2038154"/>
    <lineage>
        <taxon>Eukaryota</taxon>
        <taxon>Metazoa</taxon>
        <taxon>Ecdysozoa</taxon>
        <taxon>Arthropoda</taxon>
        <taxon>Hexapoda</taxon>
        <taxon>Insecta</taxon>
        <taxon>Pterygota</taxon>
        <taxon>Neoptera</taxon>
        <taxon>Endopterygota</taxon>
        <taxon>Coleoptera</taxon>
        <taxon>Polyphaga</taxon>
        <taxon>Elateriformia</taxon>
        <taxon>Elateroidea</taxon>
        <taxon>Elateridae</taxon>
        <taxon>Agrypninae</taxon>
        <taxon>Pyrophorini</taxon>
        <taxon>Ignelater</taxon>
    </lineage>
</organism>
<accession>A0A8K0GJI5</accession>
<dbReference type="GO" id="GO:0003676">
    <property type="term" value="F:nucleic acid binding"/>
    <property type="evidence" value="ECO:0007669"/>
    <property type="project" value="InterPro"/>
</dbReference>
<dbReference type="InterPro" id="IPR036397">
    <property type="entry name" value="RNaseH_sf"/>
</dbReference>
<feature type="non-terminal residue" evidence="1">
    <location>
        <position position="1"/>
    </location>
</feature>